<dbReference type="GO" id="GO:0005615">
    <property type="term" value="C:extracellular space"/>
    <property type="evidence" value="ECO:0007669"/>
    <property type="project" value="TreeGrafter"/>
</dbReference>
<keyword evidence="3" id="KW-0812">Transmembrane</keyword>
<evidence type="ECO:0000313" key="5">
    <source>
        <dbReference type="Proteomes" id="UP000410492"/>
    </source>
</evidence>
<dbReference type="PANTHER" id="PTHR12236:SF75">
    <property type="entry name" value="CUTICULAR PROTEIN 62BB, ISOFORM A"/>
    <property type="match status" value="1"/>
</dbReference>
<feature type="transmembrane region" description="Helical" evidence="3">
    <location>
        <begin position="20"/>
        <end position="37"/>
    </location>
</feature>
<dbReference type="PROSITE" id="PS00233">
    <property type="entry name" value="CHIT_BIND_RR_1"/>
    <property type="match status" value="2"/>
</dbReference>
<dbReference type="EMBL" id="CAACVG010009994">
    <property type="protein sequence ID" value="VEN54706.1"/>
    <property type="molecule type" value="Genomic_DNA"/>
</dbReference>
<protein>
    <recommendedName>
        <fullName evidence="6">Cuticle protein</fullName>
    </recommendedName>
</protein>
<evidence type="ECO:0000256" key="3">
    <source>
        <dbReference type="SAM" id="Phobius"/>
    </source>
</evidence>
<dbReference type="Pfam" id="PF00379">
    <property type="entry name" value="Chitin_bind_4"/>
    <property type="match status" value="2"/>
</dbReference>
<dbReference type="InterPro" id="IPR051217">
    <property type="entry name" value="Insect_Cuticle_Struc_Prot"/>
</dbReference>
<reference evidence="4 5" key="1">
    <citation type="submission" date="2019-01" db="EMBL/GenBank/DDBJ databases">
        <authorList>
            <person name="Sayadi A."/>
        </authorList>
    </citation>
    <scope>NUCLEOTIDE SEQUENCE [LARGE SCALE GENOMIC DNA]</scope>
</reference>
<keyword evidence="1 2" id="KW-0193">Cuticle</keyword>
<name>A0A653D5V7_CALMS</name>
<keyword evidence="3" id="KW-1133">Transmembrane helix</keyword>
<dbReference type="Proteomes" id="UP000410492">
    <property type="component" value="Unassembled WGS sequence"/>
</dbReference>
<dbReference type="InterPro" id="IPR031311">
    <property type="entry name" value="CHIT_BIND_RR_consensus"/>
</dbReference>
<sequence>MTVDNHLTRYSNKEWDIKNFVVLAAFVAVAHAGVIGYEPHHPQHYSDATAVSYSSVSAPVAVHHGHHAAPVLGYAAPVVKYAAPVVKYAAPVAYAAPHHHEHEEHYAPAQYEFAYSDSKEQHEHREGDAVHGSYSFVEADGTKRIVEYTADDHNGFNAVVHREGTPVVKAAVPIVAKYSAPLVAKLVHSQCLIPDKLISNVSISHYCVEPGVFSKGMEQDSFAEPCSKKFAHAEACFVVFAALATVARAGNIGLATYAAPAAYAAPAYAAHTYAAPAYAAHTYAAPAVAKVAYSAAPAVSYSSLSAPVAYAAHAPALATYAAPAAYAAPAYAAHTYAAPAIAKYAAPAHLSYAAPAISYAAPVAKAVAPVAYAAPVAKTIVAEQSAPAHYDFGYAVSDPHTGSYSLVESDGTRRTVEYTADPHNGFNAVVHKEPAQVAVKAVAPVVAKVAAPVVAKVAAPVAYAAPAYGYAHAAPAYAAPSFSYGAPLYHH</sequence>
<evidence type="ECO:0000256" key="2">
    <source>
        <dbReference type="PROSITE-ProRule" id="PRU00497"/>
    </source>
</evidence>
<dbReference type="PROSITE" id="PS51155">
    <property type="entry name" value="CHIT_BIND_RR_2"/>
    <property type="match status" value="2"/>
</dbReference>
<evidence type="ECO:0000256" key="1">
    <source>
        <dbReference type="ARBA" id="ARBA00022460"/>
    </source>
</evidence>
<gene>
    <name evidence="4" type="ORF">CALMAC_LOCUS14109</name>
</gene>
<dbReference type="InterPro" id="IPR000618">
    <property type="entry name" value="Insect_cuticle"/>
</dbReference>
<dbReference type="AlphaFoldDB" id="A0A653D5V7"/>
<accession>A0A653D5V7</accession>
<organism evidence="4 5">
    <name type="scientific">Callosobruchus maculatus</name>
    <name type="common">Southern cowpea weevil</name>
    <name type="synonym">Pulse bruchid</name>
    <dbReference type="NCBI Taxonomy" id="64391"/>
    <lineage>
        <taxon>Eukaryota</taxon>
        <taxon>Metazoa</taxon>
        <taxon>Ecdysozoa</taxon>
        <taxon>Arthropoda</taxon>
        <taxon>Hexapoda</taxon>
        <taxon>Insecta</taxon>
        <taxon>Pterygota</taxon>
        <taxon>Neoptera</taxon>
        <taxon>Endopterygota</taxon>
        <taxon>Coleoptera</taxon>
        <taxon>Polyphaga</taxon>
        <taxon>Cucujiformia</taxon>
        <taxon>Chrysomeloidea</taxon>
        <taxon>Chrysomelidae</taxon>
        <taxon>Bruchinae</taxon>
        <taxon>Bruchini</taxon>
        <taxon>Callosobruchus</taxon>
    </lineage>
</organism>
<dbReference type="PANTHER" id="PTHR12236">
    <property type="entry name" value="STRUCTURAL CONTITUENT OF CUTICLE"/>
    <property type="match status" value="1"/>
</dbReference>
<keyword evidence="3" id="KW-0472">Membrane</keyword>
<evidence type="ECO:0008006" key="6">
    <source>
        <dbReference type="Google" id="ProtNLM"/>
    </source>
</evidence>
<keyword evidence="5" id="KW-1185">Reference proteome</keyword>
<dbReference type="GO" id="GO:0042302">
    <property type="term" value="F:structural constituent of cuticle"/>
    <property type="evidence" value="ECO:0007669"/>
    <property type="project" value="UniProtKB-UniRule"/>
</dbReference>
<evidence type="ECO:0000313" key="4">
    <source>
        <dbReference type="EMBL" id="VEN54706.1"/>
    </source>
</evidence>
<dbReference type="GO" id="GO:0031012">
    <property type="term" value="C:extracellular matrix"/>
    <property type="evidence" value="ECO:0007669"/>
    <property type="project" value="TreeGrafter"/>
</dbReference>
<proteinExistence type="predicted"/>